<dbReference type="Gene3D" id="3.40.50.1820">
    <property type="entry name" value="alpha/beta hydrolase"/>
    <property type="match status" value="1"/>
</dbReference>
<evidence type="ECO:0000313" key="2">
    <source>
        <dbReference type="EMBL" id="MFD2934913.1"/>
    </source>
</evidence>
<dbReference type="GO" id="GO:0016787">
    <property type="term" value="F:hydrolase activity"/>
    <property type="evidence" value="ECO:0007669"/>
    <property type="project" value="UniProtKB-KW"/>
</dbReference>
<dbReference type="RefSeq" id="WP_381501826.1">
    <property type="nucleotide sequence ID" value="NZ_JBHUOM010000007.1"/>
</dbReference>
<feature type="chain" id="PRO_5046048100" evidence="1">
    <location>
        <begin position="26"/>
        <end position="382"/>
    </location>
</feature>
<dbReference type="EMBL" id="JBHUOM010000007">
    <property type="protein sequence ID" value="MFD2934913.1"/>
    <property type="molecule type" value="Genomic_DNA"/>
</dbReference>
<feature type="signal peptide" evidence="1">
    <location>
        <begin position="1"/>
        <end position="25"/>
    </location>
</feature>
<gene>
    <name evidence="2" type="ORF">ACFS25_14050</name>
</gene>
<evidence type="ECO:0000313" key="3">
    <source>
        <dbReference type="Proteomes" id="UP001597512"/>
    </source>
</evidence>
<keyword evidence="3" id="KW-1185">Reference proteome</keyword>
<evidence type="ECO:0000256" key="1">
    <source>
        <dbReference type="SAM" id="SignalP"/>
    </source>
</evidence>
<keyword evidence="2" id="KW-0378">Hydrolase</keyword>
<comment type="caution">
    <text evidence="2">The sequence shown here is derived from an EMBL/GenBank/DDBJ whole genome shotgun (WGS) entry which is preliminary data.</text>
</comment>
<dbReference type="Proteomes" id="UP001597512">
    <property type="component" value="Unassembled WGS sequence"/>
</dbReference>
<accession>A0ABW6ALD2</accession>
<sequence>MTKSIAQRFLLFAGLLSGVSALAQSAVSSIDSGSINGARYQIVFPKGWTTAPAKRLVMFAHGYEFVGSPAQSRSNRWLNTVQPFLERGFAVAASDYRKQGFALAEGVDDTEALRAFFIKKYSRPDTTIMVGQSMGGGVALATLENFGQYYQGGLPMCPLSSRPYLQCRKEFDMYATFNGLFPGVVTSLAEIFDVSKPYQAQAGNTMQAKAAAIRKAIFAKDSLLAVAFAKRFDLKMDDLPFSLFFNENVLRDIAQQAKGNPFDNTNTLYSGFPNDLVVNQKAERLAATVSPDGLFGKYDRTGNIIRPVVLLHTVYDQLIPPQYGVVNFENMIHKQGKDALFVVKYTNGQGHCQFKPQQVATAFDALRQWIATGQKAKAGMID</sequence>
<name>A0ABW6ALD2_9BACT</name>
<dbReference type="InterPro" id="IPR029058">
    <property type="entry name" value="AB_hydrolase_fold"/>
</dbReference>
<organism evidence="2 3">
    <name type="scientific">Spirosoma flavum</name>
    <dbReference type="NCBI Taxonomy" id="2048557"/>
    <lineage>
        <taxon>Bacteria</taxon>
        <taxon>Pseudomonadati</taxon>
        <taxon>Bacteroidota</taxon>
        <taxon>Cytophagia</taxon>
        <taxon>Cytophagales</taxon>
        <taxon>Cytophagaceae</taxon>
        <taxon>Spirosoma</taxon>
    </lineage>
</organism>
<protein>
    <submittedName>
        <fullName evidence="2">Alpha/beta hydrolase</fullName>
    </submittedName>
</protein>
<dbReference type="SUPFAM" id="SSF53474">
    <property type="entry name" value="alpha/beta-Hydrolases"/>
    <property type="match status" value="1"/>
</dbReference>
<reference evidence="3" key="1">
    <citation type="journal article" date="2019" name="Int. J. Syst. Evol. Microbiol.">
        <title>The Global Catalogue of Microorganisms (GCM) 10K type strain sequencing project: providing services to taxonomists for standard genome sequencing and annotation.</title>
        <authorList>
            <consortium name="The Broad Institute Genomics Platform"/>
            <consortium name="The Broad Institute Genome Sequencing Center for Infectious Disease"/>
            <person name="Wu L."/>
            <person name="Ma J."/>
        </authorList>
    </citation>
    <scope>NUCLEOTIDE SEQUENCE [LARGE SCALE GENOMIC DNA]</scope>
    <source>
        <strain evidence="3">KCTC 52490</strain>
    </source>
</reference>
<keyword evidence="1" id="KW-0732">Signal</keyword>
<proteinExistence type="predicted"/>